<dbReference type="Proteomes" id="UP000324974">
    <property type="component" value="Chromosome"/>
</dbReference>
<proteinExistence type="predicted"/>
<name>A0A5C1ALM1_9BACT</name>
<dbReference type="SUPFAM" id="SSF89807">
    <property type="entry name" value="Dodecin-like"/>
    <property type="match status" value="1"/>
</dbReference>
<accession>A0A5C1ALM1</accession>
<dbReference type="EMBL" id="CP042425">
    <property type="protein sequence ID" value="QEL19860.1"/>
    <property type="molecule type" value="Genomic_DNA"/>
</dbReference>
<reference evidence="2" key="1">
    <citation type="submission" date="2019-08" db="EMBL/GenBank/DDBJ databases">
        <title>Limnoglobus roseus gen. nov., sp. nov., a novel freshwater planctomycete with a giant genome from the family Gemmataceae.</title>
        <authorList>
            <person name="Kulichevskaya I.S."/>
            <person name="Naumoff D.G."/>
            <person name="Miroshnikov K."/>
            <person name="Ivanova A."/>
            <person name="Philippov D.A."/>
            <person name="Hakobyan A."/>
            <person name="Rijpstra I.C."/>
            <person name="Sinninghe Damste J.S."/>
            <person name="Liesack W."/>
            <person name="Dedysh S.N."/>
        </authorList>
    </citation>
    <scope>NUCLEOTIDE SEQUENCE [LARGE SCALE GENOMIC DNA]</scope>
    <source>
        <strain evidence="2">PX52</strain>
    </source>
</reference>
<evidence type="ECO:0000313" key="1">
    <source>
        <dbReference type="EMBL" id="QEL19860.1"/>
    </source>
</evidence>
<dbReference type="KEGG" id="lrs:PX52LOC_06941"/>
<evidence type="ECO:0000313" key="2">
    <source>
        <dbReference type="Proteomes" id="UP000324974"/>
    </source>
</evidence>
<keyword evidence="2" id="KW-1185">Reference proteome</keyword>
<dbReference type="Gene3D" id="3.30.1660.10">
    <property type="entry name" value="Flavin-binding protein dodecin"/>
    <property type="match status" value="1"/>
</dbReference>
<dbReference type="Pfam" id="PF07311">
    <property type="entry name" value="Dodecin"/>
    <property type="match status" value="1"/>
</dbReference>
<protein>
    <submittedName>
        <fullName evidence="1">Dodecin domain-containing protein</fullName>
    </submittedName>
</protein>
<sequence length="84" mass="9556">MSETKTKQQGERHATMRVIELVGESKESWEDAAQRLVKRESAKHKNITGLDVLRSTAIVREGKIVEYRIDAKVAYATEPDRGEE</sequence>
<organism evidence="1 2">
    <name type="scientific">Limnoglobus roseus</name>
    <dbReference type="NCBI Taxonomy" id="2598579"/>
    <lineage>
        <taxon>Bacteria</taxon>
        <taxon>Pseudomonadati</taxon>
        <taxon>Planctomycetota</taxon>
        <taxon>Planctomycetia</taxon>
        <taxon>Gemmatales</taxon>
        <taxon>Gemmataceae</taxon>
        <taxon>Limnoglobus</taxon>
    </lineage>
</organism>
<dbReference type="InterPro" id="IPR036694">
    <property type="entry name" value="Dodecin-like_sf"/>
</dbReference>
<dbReference type="AlphaFoldDB" id="A0A5C1ALM1"/>
<dbReference type="InterPro" id="IPR009923">
    <property type="entry name" value="Dodecin"/>
</dbReference>
<gene>
    <name evidence="1" type="ORF">PX52LOC_06941</name>
</gene>
<dbReference type="InterPro" id="IPR025543">
    <property type="entry name" value="Dodecin-like"/>
</dbReference>
<dbReference type="RefSeq" id="WP_218575206.1">
    <property type="nucleotide sequence ID" value="NZ_CP042425.1"/>
</dbReference>